<dbReference type="InterPro" id="IPR004552">
    <property type="entry name" value="AGP_acyltrans"/>
</dbReference>
<dbReference type="AlphaFoldDB" id="A0A545TH81"/>
<dbReference type="UniPathway" id="UPA00557">
    <property type="reaction ID" value="UER00613"/>
</dbReference>
<dbReference type="GO" id="GO:0016024">
    <property type="term" value="P:CDP-diacylglycerol biosynthetic process"/>
    <property type="evidence" value="ECO:0007669"/>
    <property type="project" value="UniProtKB-UniPathway"/>
</dbReference>
<evidence type="ECO:0000256" key="7">
    <source>
        <dbReference type="ARBA" id="ARBA00022679"/>
    </source>
</evidence>
<keyword evidence="8 9" id="KW-0012">Acyltransferase</keyword>
<organism evidence="12 13">
    <name type="scientific">Aliikangiella marina</name>
    <dbReference type="NCBI Taxonomy" id="1712262"/>
    <lineage>
        <taxon>Bacteria</taxon>
        <taxon>Pseudomonadati</taxon>
        <taxon>Pseudomonadota</taxon>
        <taxon>Gammaproteobacteria</taxon>
        <taxon>Oceanospirillales</taxon>
        <taxon>Pleioneaceae</taxon>
        <taxon>Aliikangiella</taxon>
    </lineage>
</organism>
<evidence type="ECO:0000256" key="5">
    <source>
        <dbReference type="ARBA" id="ARBA00013211"/>
    </source>
</evidence>
<dbReference type="OrthoDB" id="5290997at2"/>
<keyword evidence="7 9" id="KW-0808">Transferase</keyword>
<comment type="similarity">
    <text evidence="4 9">Belongs to the 1-acyl-sn-glycerol-3-phosphate acyltransferase family.</text>
</comment>
<dbReference type="SUPFAM" id="SSF69593">
    <property type="entry name" value="Glycerol-3-phosphate (1)-acyltransferase"/>
    <property type="match status" value="1"/>
</dbReference>
<evidence type="ECO:0000256" key="8">
    <source>
        <dbReference type="ARBA" id="ARBA00023315"/>
    </source>
</evidence>
<evidence type="ECO:0000313" key="12">
    <source>
        <dbReference type="EMBL" id="TQV76558.1"/>
    </source>
</evidence>
<comment type="domain">
    <text evidence="9">The HXXXXD motif is essential for acyltransferase activity and may constitute the binding site for the phosphate moiety of the glycerol-3-phosphate.</text>
</comment>
<feature type="domain" description="Phospholipid/glycerol acyltransferase" evidence="11">
    <location>
        <begin position="78"/>
        <end position="192"/>
    </location>
</feature>
<accession>A0A545TH81</accession>
<keyword evidence="10" id="KW-0472">Membrane</keyword>
<evidence type="ECO:0000256" key="10">
    <source>
        <dbReference type="SAM" id="Phobius"/>
    </source>
</evidence>
<sequence>MSGRRISKLHFYWILVMTGVYTFYHCIIVIAGSFLASKKRALVDKQLFNWSKHLLGLVKVRVNVIGLENMPQKGDRPIIVMCNHSSLYDIPISAVALNTSLRMLAKKELYRIPVFSAALRRGEFLSIDRQNREQSVKDLQIAKEKMLDGIILWVAPEGTRSRDGKVAPFKRGAFHVALDTGALIVPLAIKDIHKVQSGKDLTLYIDQDIEVEVCKPVDATQYSADERRKLVDTVRNKIIEALEHEKEAA</sequence>
<dbReference type="PANTHER" id="PTHR10434">
    <property type="entry name" value="1-ACYL-SN-GLYCEROL-3-PHOSPHATE ACYLTRANSFERASE"/>
    <property type="match status" value="1"/>
</dbReference>
<name>A0A545TH81_9GAMM</name>
<dbReference type="Proteomes" id="UP000317839">
    <property type="component" value="Unassembled WGS sequence"/>
</dbReference>
<keyword evidence="10" id="KW-0812">Transmembrane</keyword>
<comment type="catalytic activity">
    <reaction evidence="1 9">
        <text>a 1-acyl-sn-glycero-3-phosphate + an acyl-CoA = a 1,2-diacyl-sn-glycero-3-phosphate + CoA</text>
        <dbReference type="Rhea" id="RHEA:19709"/>
        <dbReference type="ChEBI" id="CHEBI:57287"/>
        <dbReference type="ChEBI" id="CHEBI:57970"/>
        <dbReference type="ChEBI" id="CHEBI:58342"/>
        <dbReference type="ChEBI" id="CHEBI:58608"/>
        <dbReference type="EC" id="2.3.1.51"/>
    </reaction>
</comment>
<dbReference type="SMART" id="SM00563">
    <property type="entry name" value="PlsC"/>
    <property type="match status" value="1"/>
</dbReference>
<evidence type="ECO:0000256" key="6">
    <source>
        <dbReference type="ARBA" id="ARBA00016139"/>
    </source>
</evidence>
<dbReference type="NCBIfam" id="TIGR00530">
    <property type="entry name" value="AGP_acyltrn"/>
    <property type="match status" value="1"/>
</dbReference>
<protein>
    <recommendedName>
        <fullName evidence="6 9">1-acyl-sn-glycerol-3-phosphate acyltransferase</fullName>
        <ecNumber evidence="5 9">2.3.1.51</ecNumber>
    </recommendedName>
</protein>
<comment type="pathway">
    <text evidence="2">Phospholipid metabolism; CDP-diacylglycerol biosynthesis; CDP-diacylglycerol from sn-glycerol 3-phosphate: step 2/3.</text>
</comment>
<evidence type="ECO:0000256" key="9">
    <source>
        <dbReference type="RuleBase" id="RU361267"/>
    </source>
</evidence>
<keyword evidence="13" id="KW-1185">Reference proteome</keyword>
<feature type="transmembrane region" description="Helical" evidence="10">
    <location>
        <begin position="12"/>
        <end position="36"/>
    </location>
</feature>
<comment type="caution">
    <text evidence="12">The sequence shown here is derived from an EMBL/GenBank/DDBJ whole genome shotgun (WGS) entry which is preliminary data.</text>
</comment>
<dbReference type="Pfam" id="PF01553">
    <property type="entry name" value="Acyltransferase"/>
    <property type="match status" value="1"/>
</dbReference>
<dbReference type="EC" id="2.3.1.51" evidence="5 9"/>
<dbReference type="GO" id="GO:0006654">
    <property type="term" value="P:phosphatidic acid biosynthetic process"/>
    <property type="evidence" value="ECO:0007669"/>
    <property type="project" value="TreeGrafter"/>
</dbReference>
<proteinExistence type="inferred from homology"/>
<evidence type="ECO:0000256" key="4">
    <source>
        <dbReference type="ARBA" id="ARBA00008655"/>
    </source>
</evidence>
<dbReference type="GO" id="GO:0016020">
    <property type="term" value="C:membrane"/>
    <property type="evidence" value="ECO:0007669"/>
    <property type="project" value="InterPro"/>
</dbReference>
<dbReference type="PANTHER" id="PTHR10434:SF66">
    <property type="entry name" value="PHOSPHOLIPID_GLYCEROL ACYLTRANSFERASE DOMAIN-CONTAINING PROTEIN"/>
    <property type="match status" value="1"/>
</dbReference>
<comment type="pathway">
    <text evidence="3">Lipid metabolism.</text>
</comment>
<reference evidence="12 13" key="1">
    <citation type="submission" date="2019-06" db="EMBL/GenBank/DDBJ databases">
        <title>Draft genome of Aliikangiella marina GYP-15.</title>
        <authorList>
            <person name="Wang G."/>
        </authorList>
    </citation>
    <scope>NUCLEOTIDE SEQUENCE [LARGE SCALE GENOMIC DNA]</scope>
    <source>
        <strain evidence="12 13">GYP-15</strain>
    </source>
</reference>
<keyword evidence="9" id="KW-0444">Lipid biosynthesis</keyword>
<keyword evidence="9" id="KW-0594">Phospholipid biosynthesis</keyword>
<evidence type="ECO:0000256" key="1">
    <source>
        <dbReference type="ARBA" id="ARBA00001141"/>
    </source>
</evidence>
<keyword evidence="9" id="KW-0443">Lipid metabolism</keyword>
<keyword evidence="10" id="KW-1133">Transmembrane helix</keyword>
<dbReference type="CDD" id="cd07989">
    <property type="entry name" value="LPLAT_AGPAT-like"/>
    <property type="match status" value="1"/>
</dbReference>
<evidence type="ECO:0000313" key="13">
    <source>
        <dbReference type="Proteomes" id="UP000317839"/>
    </source>
</evidence>
<dbReference type="RefSeq" id="WP_142887918.1">
    <property type="nucleotide sequence ID" value="NZ_VIKR01000001.1"/>
</dbReference>
<evidence type="ECO:0000256" key="3">
    <source>
        <dbReference type="ARBA" id="ARBA00005189"/>
    </source>
</evidence>
<dbReference type="EMBL" id="VIKR01000001">
    <property type="protein sequence ID" value="TQV76558.1"/>
    <property type="molecule type" value="Genomic_DNA"/>
</dbReference>
<keyword evidence="9" id="KW-1208">Phospholipid metabolism</keyword>
<dbReference type="InterPro" id="IPR002123">
    <property type="entry name" value="Plipid/glycerol_acylTrfase"/>
</dbReference>
<evidence type="ECO:0000256" key="2">
    <source>
        <dbReference type="ARBA" id="ARBA00004728"/>
    </source>
</evidence>
<evidence type="ECO:0000259" key="11">
    <source>
        <dbReference type="SMART" id="SM00563"/>
    </source>
</evidence>
<gene>
    <name evidence="12" type="ORF">FLL45_00935</name>
</gene>
<dbReference type="GO" id="GO:0003841">
    <property type="term" value="F:1-acylglycerol-3-phosphate O-acyltransferase activity"/>
    <property type="evidence" value="ECO:0007669"/>
    <property type="project" value="UniProtKB-UniRule"/>
</dbReference>